<evidence type="ECO:0000256" key="10">
    <source>
        <dbReference type="PIRNR" id="PIRNR037707"/>
    </source>
</evidence>
<evidence type="ECO:0000256" key="4">
    <source>
        <dbReference type="ARBA" id="ARBA00022692"/>
    </source>
</evidence>
<gene>
    <name evidence="12" type="ORF">TTRE_0000362201</name>
</gene>
<dbReference type="Proteomes" id="UP000030665">
    <property type="component" value="Unassembled WGS sequence"/>
</dbReference>
<dbReference type="InterPro" id="IPR023392">
    <property type="entry name" value="Tom20_dom_sf"/>
</dbReference>
<evidence type="ECO:0000256" key="11">
    <source>
        <dbReference type="SAM" id="Phobius"/>
    </source>
</evidence>
<dbReference type="PRINTS" id="PR01989">
    <property type="entry name" value="EUOM20RECPTR"/>
</dbReference>
<comment type="subcellular location">
    <subcellularLocation>
        <location evidence="1">Mitochondrion outer membrane</location>
        <topology evidence="1">Single-pass membrane protein</topology>
    </subcellularLocation>
</comment>
<evidence type="ECO:0000256" key="2">
    <source>
        <dbReference type="ARBA" id="ARBA00005792"/>
    </source>
</evidence>
<dbReference type="GO" id="GO:0006605">
    <property type="term" value="P:protein targeting"/>
    <property type="evidence" value="ECO:0007669"/>
    <property type="project" value="InterPro"/>
</dbReference>
<keyword evidence="12" id="KW-0675">Receptor</keyword>
<dbReference type="Pfam" id="PF02064">
    <property type="entry name" value="MAS20"/>
    <property type="match status" value="1"/>
</dbReference>
<reference evidence="12" key="2">
    <citation type="submission" date="2014-03" db="EMBL/GenBank/DDBJ databases">
        <title>The whipworm genome and dual-species transcriptomics of an intimate host-pathogen interaction.</title>
        <authorList>
            <person name="Foth B.J."/>
            <person name="Tsai I.J."/>
            <person name="Reid A.J."/>
            <person name="Bancroft A.J."/>
            <person name="Nichol S."/>
            <person name="Tracey A."/>
            <person name="Holroyd N."/>
            <person name="Cotton J.A."/>
            <person name="Stanley E.J."/>
            <person name="Zarowiecki M."/>
            <person name="Liu J.Z."/>
            <person name="Huckvale T."/>
            <person name="Cooper P.J."/>
            <person name="Grencis R.K."/>
            <person name="Berriman M."/>
        </authorList>
    </citation>
    <scope>NUCLEOTIDE SEQUENCE [LARGE SCALE GENOMIC DNA]</scope>
</reference>
<evidence type="ECO:0000256" key="6">
    <source>
        <dbReference type="ARBA" id="ARBA00022927"/>
    </source>
</evidence>
<dbReference type="PANTHER" id="PTHR12430:SF0">
    <property type="entry name" value="TRANSLOCASE OF OUTER MITOCHONDRIAL MEMBRANE 20"/>
    <property type="match status" value="1"/>
</dbReference>
<evidence type="ECO:0000256" key="9">
    <source>
        <dbReference type="ARBA" id="ARBA00023136"/>
    </source>
</evidence>
<keyword evidence="3" id="KW-0813">Transport</keyword>
<dbReference type="GO" id="GO:0008320">
    <property type="term" value="F:protein transmembrane transporter activity"/>
    <property type="evidence" value="ECO:0007669"/>
    <property type="project" value="TreeGrafter"/>
</dbReference>
<name>A0A077Z9J6_TRITR</name>
<dbReference type="GO" id="GO:0005742">
    <property type="term" value="C:mitochondrial outer membrane translocase complex"/>
    <property type="evidence" value="ECO:0007669"/>
    <property type="project" value="UniProtKB-UniRule"/>
</dbReference>
<dbReference type="AlphaFoldDB" id="A0A077Z9J6"/>
<keyword evidence="5 10" id="KW-1000">Mitochondrion outer membrane</keyword>
<dbReference type="InterPro" id="IPR002056">
    <property type="entry name" value="MAS20"/>
</dbReference>
<evidence type="ECO:0000256" key="7">
    <source>
        <dbReference type="ARBA" id="ARBA00022989"/>
    </source>
</evidence>
<evidence type="ECO:0000256" key="8">
    <source>
        <dbReference type="ARBA" id="ARBA00023128"/>
    </source>
</evidence>
<accession>A0A077Z9J6</accession>
<dbReference type="PRINTS" id="PR00351">
    <property type="entry name" value="OM20RECEPTOR"/>
</dbReference>
<dbReference type="GO" id="GO:0006886">
    <property type="term" value="P:intracellular protein transport"/>
    <property type="evidence" value="ECO:0007669"/>
    <property type="project" value="InterPro"/>
</dbReference>
<dbReference type="InterPro" id="IPR022422">
    <property type="entry name" value="MAS20_rcpt_metazoan"/>
</dbReference>
<dbReference type="SUPFAM" id="SSF47157">
    <property type="entry name" value="Mitochondrial import receptor subunit Tom20"/>
    <property type="match status" value="1"/>
</dbReference>
<keyword evidence="8 10" id="KW-0496">Mitochondrion</keyword>
<evidence type="ECO:0000313" key="13">
    <source>
        <dbReference type="Proteomes" id="UP000030665"/>
    </source>
</evidence>
<proteinExistence type="inferred from homology"/>
<dbReference type="STRING" id="36087.A0A077Z9J6"/>
<keyword evidence="7 11" id="KW-1133">Transmembrane helix</keyword>
<reference evidence="12" key="1">
    <citation type="submission" date="2014-01" db="EMBL/GenBank/DDBJ databases">
        <authorList>
            <person name="Aslett M."/>
        </authorList>
    </citation>
    <scope>NUCLEOTIDE SEQUENCE</scope>
</reference>
<sequence>MSSTSKLVVAAGVGMAGLLFICYCIYFDRKRRSHPDFKEKLRKKRALERKKWEDAKKITFPFPPTMESVNRFFMKQIASSDELYNYGDVDGAARCLASALVASGQSPECLNFLRGNMPPDLFVALKKVFPDMKIEFQQAMAEMSKKVEKGEFVLTDEQYD</sequence>
<feature type="transmembrane region" description="Helical" evidence="11">
    <location>
        <begin position="6"/>
        <end position="26"/>
    </location>
</feature>
<evidence type="ECO:0000313" key="12">
    <source>
        <dbReference type="EMBL" id="CDW55350.1"/>
    </source>
</evidence>
<dbReference type="PIRSF" id="PIRSF037707">
    <property type="entry name" value="MAS20_rcpt"/>
    <property type="match status" value="1"/>
</dbReference>
<organism evidence="12 13">
    <name type="scientific">Trichuris trichiura</name>
    <name type="common">Whipworm</name>
    <name type="synonym">Trichocephalus trichiurus</name>
    <dbReference type="NCBI Taxonomy" id="36087"/>
    <lineage>
        <taxon>Eukaryota</taxon>
        <taxon>Metazoa</taxon>
        <taxon>Ecdysozoa</taxon>
        <taxon>Nematoda</taxon>
        <taxon>Enoplea</taxon>
        <taxon>Dorylaimia</taxon>
        <taxon>Trichinellida</taxon>
        <taxon>Trichuridae</taxon>
        <taxon>Trichuris</taxon>
    </lineage>
</organism>
<evidence type="ECO:0000256" key="1">
    <source>
        <dbReference type="ARBA" id="ARBA00004572"/>
    </source>
</evidence>
<dbReference type="GO" id="GO:0030943">
    <property type="term" value="F:mitochondrion targeting sequence binding"/>
    <property type="evidence" value="ECO:0007669"/>
    <property type="project" value="TreeGrafter"/>
</dbReference>
<dbReference type="Gene3D" id="1.20.960.10">
    <property type="entry name" value="Mitochondrial outer membrane translocase complex, subunit Tom20 domain"/>
    <property type="match status" value="1"/>
</dbReference>
<keyword evidence="6" id="KW-0653">Protein transport</keyword>
<comment type="similarity">
    <text evidence="2 10">Belongs to the Tom20 family.</text>
</comment>
<keyword evidence="13" id="KW-1185">Reference proteome</keyword>
<protein>
    <submittedName>
        <fullName evidence="12">Mitochondrial import receptor subunit TOM20</fullName>
    </submittedName>
</protein>
<evidence type="ECO:0000256" key="3">
    <source>
        <dbReference type="ARBA" id="ARBA00022448"/>
    </source>
</evidence>
<evidence type="ECO:0000256" key="5">
    <source>
        <dbReference type="ARBA" id="ARBA00022787"/>
    </source>
</evidence>
<keyword evidence="9 10" id="KW-0472">Membrane</keyword>
<keyword evidence="4 11" id="KW-0812">Transmembrane</keyword>
<dbReference type="GO" id="GO:0030150">
    <property type="term" value="P:protein import into mitochondrial matrix"/>
    <property type="evidence" value="ECO:0007669"/>
    <property type="project" value="TreeGrafter"/>
</dbReference>
<dbReference type="OrthoDB" id="2154253at2759"/>
<dbReference type="GO" id="GO:0016031">
    <property type="term" value="P:tRNA import into mitochondrion"/>
    <property type="evidence" value="ECO:0007669"/>
    <property type="project" value="TreeGrafter"/>
</dbReference>
<dbReference type="EMBL" id="HG805949">
    <property type="protein sequence ID" value="CDW55350.1"/>
    <property type="molecule type" value="Genomic_DNA"/>
</dbReference>
<dbReference type="PANTHER" id="PTHR12430">
    <property type="entry name" value="MITOCHONDRIAL IMPORT RECEPTOR SUBUNIT TOM20"/>
    <property type="match status" value="1"/>
</dbReference>